<proteinExistence type="predicted"/>
<evidence type="ECO:0000313" key="1">
    <source>
        <dbReference type="EMBL" id="ESU28637.1"/>
    </source>
</evidence>
<name>V6SR19_9FLAO</name>
<sequence>MSDGLKLKSNVPGWALQIVRKSKKNIQVIFFINSNYLILNSIKTAILKTKPVIYSIYFELTKLRLLKLNLTTNILLFKNT</sequence>
<dbReference type="EMBL" id="AVGG01000006">
    <property type="protein sequence ID" value="ESU28637.1"/>
    <property type="molecule type" value="Genomic_DNA"/>
</dbReference>
<organism evidence="1 2">
    <name type="scientific">Flavobacterium limnosediminis JC2902</name>
    <dbReference type="NCBI Taxonomy" id="1341181"/>
    <lineage>
        <taxon>Bacteria</taxon>
        <taxon>Pseudomonadati</taxon>
        <taxon>Bacteroidota</taxon>
        <taxon>Flavobacteriia</taxon>
        <taxon>Flavobacteriales</taxon>
        <taxon>Flavobacteriaceae</taxon>
        <taxon>Flavobacterium</taxon>
    </lineage>
</organism>
<dbReference type="AlphaFoldDB" id="V6SR19"/>
<accession>V6SR19</accession>
<reference evidence="1 2" key="1">
    <citation type="submission" date="2013-08" db="EMBL/GenBank/DDBJ databases">
        <title>Flavobacterium limnosediminis JC2902 genome sequencing.</title>
        <authorList>
            <person name="Lee K."/>
            <person name="Yi H."/>
            <person name="Park S."/>
            <person name="Chun J."/>
        </authorList>
    </citation>
    <scope>NUCLEOTIDE SEQUENCE [LARGE SCALE GENOMIC DNA]</scope>
    <source>
        <strain evidence="1 2">JC2902</strain>
    </source>
</reference>
<comment type="caution">
    <text evidence="1">The sequence shown here is derived from an EMBL/GenBank/DDBJ whole genome shotgun (WGS) entry which is preliminary data.</text>
</comment>
<protein>
    <submittedName>
        <fullName evidence="1">Uncharacterized protein</fullName>
    </submittedName>
</protein>
<keyword evidence="2" id="KW-1185">Reference proteome</keyword>
<gene>
    <name evidence="1" type="ORF">FLJC2902T_15120</name>
</gene>
<dbReference type="Proteomes" id="UP000018004">
    <property type="component" value="Unassembled WGS sequence"/>
</dbReference>
<dbReference type="PATRIC" id="fig|1341181.4.peg.1488"/>
<evidence type="ECO:0000313" key="2">
    <source>
        <dbReference type="Proteomes" id="UP000018004"/>
    </source>
</evidence>